<dbReference type="OrthoDB" id="6687776at2"/>
<gene>
    <name evidence="1" type="ORF">BKE30_15350</name>
</gene>
<comment type="caution">
    <text evidence="1">The sequence shown here is derived from an EMBL/GenBank/DDBJ whole genome shotgun (WGS) entry which is preliminary data.</text>
</comment>
<name>A0A1S8CRV1_9GAMM</name>
<accession>A0A1S8CRV1</accession>
<dbReference type="Proteomes" id="UP000192132">
    <property type="component" value="Unassembled WGS sequence"/>
</dbReference>
<protein>
    <submittedName>
        <fullName evidence="1">Uncharacterized protein</fullName>
    </submittedName>
</protein>
<dbReference type="EMBL" id="MLCN01000078">
    <property type="protein sequence ID" value="ONG37057.1"/>
    <property type="molecule type" value="Genomic_DNA"/>
</dbReference>
<dbReference type="AlphaFoldDB" id="A0A1S8CRV1"/>
<keyword evidence="2" id="KW-1185">Reference proteome</keyword>
<sequence>MGLNAKNPNWMATGECEKVKHEESIYLIYRTYHKLDRRDVWMIYSNKDNFSYLREIDKSKLMNETFSVDETVDAKVNCGKIGLDKYIISVLNSYLKHNTSIESINKYKINDWYKER</sequence>
<organism evidence="1 2">
    <name type="scientific">Alkanindiges hydrocarboniclasticus</name>
    <dbReference type="NCBI Taxonomy" id="1907941"/>
    <lineage>
        <taxon>Bacteria</taxon>
        <taxon>Pseudomonadati</taxon>
        <taxon>Pseudomonadota</taxon>
        <taxon>Gammaproteobacteria</taxon>
        <taxon>Moraxellales</taxon>
        <taxon>Moraxellaceae</taxon>
        <taxon>Alkanindiges</taxon>
    </lineage>
</organism>
<proteinExistence type="predicted"/>
<reference evidence="1 2" key="1">
    <citation type="submission" date="2016-10" db="EMBL/GenBank/DDBJ databases">
        <title>Draft Genome sequence of Alkanindiges sp. strain H1.</title>
        <authorList>
            <person name="Subhash Y."/>
            <person name="Lee S."/>
        </authorList>
    </citation>
    <scope>NUCLEOTIDE SEQUENCE [LARGE SCALE GENOMIC DNA]</scope>
    <source>
        <strain evidence="1 2">H1</strain>
    </source>
</reference>
<evidence type="ECO:0000313" key="1">
    <source>
        <dbReference type="EMBL" id="ONG37057.1"/>
    </source>
</evidence>
<evidence type="ECO:0000313" key="2">
    <source>
        <dbReference type="Proteomes" id="UP000192132"/>
    </source>
</evidence>